<keyword evidence="1" id="KW-0472">Membrane</keyword>
<name>A0A1I7WM18_HETBA</name>
<protein>
    <submittedName>
        <fullName evidence="3">Uncharacterized protein</fullName>
    </submittedName>
</protein>
<evidence type="ECO:0000256" key="1">
    <source>
        <dbReference type="SAM" id="Phobius"/>
    </source>
</evidence>
<evidence type="ECO:0000313" key="2">
    <source>
        <dbReference type="Proteomes" id="UP000095283"/>
    </source>
</evidence>
<keyword evidence="2" id="KW-1185">Reference proteome</keyword>
<dbReference type="Proteomes" id="UP000095283">
    <property type="component" value="Unplaced"/>
</dbReference>
<dbReference type="AlphaFoldDB" id="A0A1I7WM18"/>
<keyword evidence="1" id="KW-1133">Transmembrane helix</keyword>
<accession>A0A1I7WM18</accession>
<keyword evidence="1" id="KW-0812">Transmembrane</keyword>
<proteinExistence type="predicted"/>
<dbReference type="WBParaSite" id="Hba_06176">
    <property type="protein sequence ID" value="Hba_06176"/>
    <property type="gene ID" value="Hba_06176"/>
</dbReference>
<reference evidence="3" key="1">
    <citation type="submission" date="2016-11" db="UniProtKB">
        <authorList>
            <consortium name="WormBaseParasite"/>
        </authorList>
    </citation>
    <scope>IDENTIFICATION</scope>
</reference>
<sequence>MKRNSYNGEYLQLFSIDAFHLFLRFLNFLNIMFQEDRKRYKEKQKLKKKLVKLKHKEKKRTLKSIYLIKITSFKWQSYEMQFLLFLTEINSPKRKKVRREVDESVEQQALALLTPF</sequence>
<evidence type="ECO:0000313" key="3">
    <source>
        <dbReference type="WBParaSite" id="Hba_06176"/>
    </source>
</evidence>
<feature type="transmembrane region" description="Helical" evidence="1">
    <location>
        <begin position="12"/>
        <end position="33"/>
    </location>
</feature>
<organism evidence="2 3">
    <name type="scientific">Heterorhabditis bacteriophora</name>
    <name type="common">Entomopathogenic nematode worm</name>
    <dbReference type="NCBI Taxonomy" id="37862"/>
    <lineage>
        <taxon>Eukaryota</taxon>
        <taxon>Metazoa</taxon>
        <taxon>Ecdysozoa</taxon>
        <taxon>Nematoda</taxon>
        <taxon>Chromadorea</taxon>
        <taxon>Rhabditida</taxon>
        <taxon>Rhabditina</taxon>
        <taxon>Rhabditomorpha</taxon>
        <taxon>Strongyloidea</taxon>
        <taxon>Heterorhabditidae</taxon>
        <taxon>Heterorhabditis</taxon>
    </lineage>
</organism>